<dbReference type="Pfam" id="PF13412">
    <property type="entry name" value="HTH_24"/>
    <property type="match status" value="1"/>
</dbReference>
<comment type="caution">
    <text evidence="1">The sequence shown here is derived from an EMBL/GenBank/DDBJ whole genome shotgun (WGS) entry which is preliminary data.</text>
</comment>
<name>A0ABT5SJT6_9MICO</name>
<accession>A0ABT5SJT6</accession>
<evidence type="ECO:0000313" key="1">
    <source>
        <dbReference type="EMBL" id="MDD7963103.1"/>
    </source>
</evidence>
<evidence type="ECO:0000313" key="2">
    <source>
        <dbReference type="Proteomes" id="UP001218170"/>
    </source>
</evidence>
<gene>
    <name evidence="1" type="ORF">PUW80_12175</name>
</gene>
<organism evidence="1 2">
    <name type="scientific">Microbacterium thalli</name>
    <dbReference type="NCBI Taxonomy" id="3027921"/>
    <lineage>
        <taxon>Bacteria</taxon>
        <taxon>Bacillati</taxon>
        <taxon>Actinomycetota</taxon>
        <taxon>Actinomycetes</taxon>
        <taxon>Micrococcales</taxon>
        <taxon>Microbacteriaceae</taxon>
        <taxon>Microbacterium</taxon>
    </lineage>
</organism>
<keyword evidence="2" id="KW-1185">Reference proteome</keyword>
<sequence length="113" mass="12185">MPSYAAPSLTPEVERAINVLGANAARIAVLAYVVENPGSLVSEIAEGTDLAVGTVKTHVSALTTLGALSADPDPSVPYAERRGRRTRYTAHAEQLTKHYRELGKLLRIYQPNE</sequence>
<protein>
    <submittedName>
        <fullName evidence="1">Winged helix-turn-helix domain-containing protein</fullName>
    </submittedName>
</protein>
<dbReference type="InterPro" id="IPR036390">
    <property type="entry name" value="WH_DNA-bd_sf"/>
</dbReference>
<dbReference type="InterPro" id="IPR036388">
    <property type="entry name" value="WH-like_DNA-bd_sf"/>
</dbReference>
<dbReference type="Proteomes" id="UP001218170">
    <property type="component" value="Unassembled WGS sequence"/>
</dbReference>
<proteinExistence type="predicted"/>
<dbReference type="SUPFAM" id="SSF46785">
    <property type="entry name" value="Winged helix' DNA-binding domain"/>
    <property type="match status" value="1"/>
</dbReference>
<dbReference type="Gene3D" id="1.10.10.10">
    <property type="entry name" value="Winged helix-like DNA-binding domain superfamily/Winged helix DNA-binding domain"/>
    <property type="match status" value="1"/>
</dbReference>
<dbReference type="RefSeq" id="WP_274264786.1">
    <property type="nucleotide sequence ID" value="NZ_JAQZCI010000003.1"/>
</dbReference>
<dbReference type="EMBL" id="JAQZCI010000003">
    <property type="protein sequence ID" value="MDD7963103.1"/>
    <property type="molecule type" value="Genomic_DNA"/>
</dbReference>
<reference evidence="1 2" key="1">
    <citation type="submission" date="2023-02" db="EMBL/GenBank/DDBJ databases">
        <title>Study of novel species of the Microbacterium genus.</title>
        <authorList>
            <person name="Arroyo-Herrera I."/>
            <person name="Roman-Ponce B."/>
            <person name="Vasquez-Murrieta M.S."/>
        </authorList>
    </citation>
    <scope>NUCLEOTIDE SEQUENCE [LARGE SCALE GENOMIC DNA]</scope>
    <source>
        <strain evidence="1 2">NE1TT3</strain>
    </source>
</reference>